<keyword evidence="1" id="KW-0732">Signal</keyword>
<dbReference type="InterPro" id="IPR009739">
    <property type="entry name" value="LprI-like_N"/>
</dbReference>
<dbReference type="EMBL" id="JAFKCP010000014">
    <property type="protein sequence ID" value="MBU3768664.1"/>
    <property type="molecule type" value="Genomic_DNA"/>
</dbReference>
<evidence type="ECO:0000313" key="3">
    <source>
        <dbReference type="EMBL" id="MBU3768664.1"/>
    </source>
</evidence>
<feature type="chain" id="PRO_5044793752" evidence="1">
    <location>
        <begin position="22"/>
        <end position="280"/>
    </location>
</feature>
<feature type="domain" description="Lysozyme inhibitor LprI-like N-terminal" evidence="2">
    <location>
        <begin position="200"/>
        <end position="269"/>
    </location>
</feature>
<sequence>MRAKHCFLVLSTLLFSFNATAGLFDSAPEFKCGREDAIAAMQSKIRDDAMSKLQETYLATPSQFYGKPLKSYLEKAQQITIQLENVTTTPFDKNDSNRSCTAKVTLTMPTEILGFIASYPQKLGGINQGGGKVLNNSVQWEKFVYLLSLADNGKDISASYEYSGRDYVSQSLAAMTMLAMNKSELEKADLDNKLNNAIFAYSENDSQLNNLWKSLPESVRASMKKEQNLWINEKAKRCGKISDASSTATPVETRIKIYQCQSERTFERFIYLGGDEERQY</sequence>
<organism evidence="3 4">
    <name type="scientific">Enterobacter roggenkampii</name>
    <dbReference type="NCBI Taxonomy" id="1812935"/>
    <lineage>
        <taxon>Bacteria</taxon>
        <taxon>Pseudomonadati</taxon>
        <taxon>Pseudomonadota</taxon>
        <taxon>Gammaproteobacteria</taxon>
        <taxon>Enterobacterales</taxon>
        <taxon>Enterobacteriaceae</taxon>
        <taxon>Enterobacter</taxon>
        <taxon>Enterobacter cloacae complex</taxon>
    </lineage>
</organism>
<dbReference type="RefSeq" id="WP_021242507.1">
    <property type="nucleotide sequence ID" value="NZ_CP033800.1"/>
</dbReference>
<name>A0ABD4RA88_9ENTR</name>
<proteinExistence type="predicted"/>
<dbReference type="AlphaFoldDB" id="A0ABD4RA88"/>
<protein>
    <submittedName>
        <fullName evidence="3">DUF1311 domain-containing protein</fullName>
    </submittedName>
</protein>
<gene>
    <name evidence="3" type="ORF">J0A64_18925</name>
</gene>
<evidence type="ECO:0000256" key="1">
    <source>
        <dbReference type="SAM" id="SignalP"/>
    </source>
</evidence>
<dbReference type="Proteomes" id="UP000813349">
    <property type="component" value="Unassembled WGS sequence"/>
</dbReference>
<evidence type="ECO:0000313" key="4">
    <source>
        <dbReference type="Proteomes" id="UP000813349"/>
    </source>
</evidence>
<evidence type="ECO:0000259" key="2">
    <source>
        <dbReference type="Pfam" id="PF07007"/>
    </source>
</evidence>
<feature type="signal peptide" evidence="1">
    <location>
        <begin position="1"/>
        <end position="21"/>
    </location>
</feature>
<accession>A0ABD4RA88</accession>
<dbReference type="Pfam" id="PF07007">
    <property type="entry name" value="LprI"/>
    <property type="match status" value="1"/>
</dbReference>
<reference evidence="3 4" key="1">
    <citation type="journal article" date="2021" name="Clin. Infect. Dis.">
        <title>Rapid development of cefiderocol resistance in carbapenem-resistant Enterobacter cloacae during therapy is associated with heterogeneous mutations in the catecholate siderophore receptor cira.</title>
        <authorList>
            <person name="Klein S."/>
            <person name="Boutin S."/>
            <person name="Kocer K."/>
            <person name="Fiedler M.O."/>
            <person name="Storzinger D."/>
            <person name="Weigand M.A."/>
            <person name="Tan B."/>
            <person name="Richter D."/>
            <person name="Rupp C."/>
            <person name="Mieth M."/>
            <person name="Mehrabi A."/>
            <person name="Hackert T."/>
            <person name="Zimmermann S."/>
            <person name="Heeg K."/>
            <person name="Nurjadi D."/>
        </authorList>
    </citation>
    <scope>NUCLEOTIDE SEQUENCE [LARGE SCALE GENOMIC DNA]</scope>
    <source>
        <strain evidence="3 4">BK34275</strain>
    </source>
</reference>
<comment type="caution">
    <text evidence="3">The sequence shown here is derived from an EMBL/GenBank/DDBJ whole genome shotgun (WGS) entry which is preliminary data.</text>
</comment>